<feature type="non-terminal residue" evidence="2">
    <location>
        <position position="97"/>
    </location>
</feature>
<name>A0ABD0ML23_CIRMR</name>
<accession>A0ABD0ML23</accession>
<proteinExistence type="predicted"/>
<feature type="non-terminal residue" evidence="2">
    <location>
        <position position="1"/>
    </location>
</feature>
<gene>
    <name evidence="2" type="ORF">M9458_054957</name>
</gene>
<organism evidence="2 3">
    <name type="scientific">Cirrhinus mrigala</name>
    <name type="common">Mrigala</name>
    <dbReference type="NCBI Taxonomy" id="683832"/>
    <lineage>
        <taxon>Eukaryota</taxon>
        <taxon>Metazoa</taxon>
        <taxon>Chordata</taxon>
        <taxon>Craniata</taxon>
        <taxon>Vertebrata</taxon>
        <taxon>Euteleostomi</taxon>
        <taxon>Actinopterygii</taxon>
        <taxon>Neopterygii</taxon>
        <taxon>Teleostei</taxon>
        <taxon>Ostariophysi</taxon>
        <taxon>Cypriniformes</taxon>
        <taxon>Cyprinidae</taxon>
        <taxon>Labeoninae</taxon>
        <taxon>Labeonini</taxon>
        <taxon>Cirrhinus</taxon>
    </lineage>
</organism>
<comment type="caution">
    <text evidence="2">The sequence shown here is derived from an EMBL/GenBank/DDBJ whole genome shotgun (WGS) entry which is preliminary data.</text>
</comment>
<evidence type="ECO:0000313" key="3">
    <source>
        <dbReference type="Proteomes" id="UP001529510"/>
    </source>
</evidence>
<dbReference type="Proteomes" id="UP001529510">
    <property type="component" value="Unassembled WGS sequence"/>
</dbReference>
<sequence length="97" mass="10235">SVPFVRRSKSSAGAVQAQVRAAGGRHHPSGEQGLVRQVPIRHPRLSFKRTVSDDAPRELGSPRKASGRDHRSSSAITPGDLTAFALQFATGLAAPVV</sequence>
<feature type="region of interest" description="Disordered" evidence="1">
    <location>
        <begin position="1"/>
        <end position="77"/>
    </location>
</feature>
<protein>
    <submittedName>
        <fullName evidence="2">Uncharacterized protein</fullName>
    </submittedName>
</protein>
<evidence type="ECO:0000256" key="1">
    <source>
        <dbReference type="SAM" id="MobiDB-lite"/>
    </source>
</evidence>
<keyword evidence="3" id="KW-1185">Reference proteome</keyword>
<reference evidence="2 3" key="1">
    <citation type="submission" date="2024-05" db="EMBL/GenBank/DDBJ databases">
        <title>Genome sequencing and assembly of Indian major carp, Cirrhinus mrigala (Hamilton, 1822).</title>
        <authorList>
            <person name="Mohindra V."/>
            <person name="Chowdhury L.M."/>
            <person name="Lal K."/>
            <person name="Jena J.K."/>
        </authorList>
    </citation>
    <scope>NUCLEOTIDE SEQUENCE [LARGE SCALE GENOMIC DNA]</scope>
    <source>
        <strain evidence="2">CM1030</strain>
        <tissue evidence="2">Blood</tissue>
    </source>
</reference>
<evidence type="ECO:0000313" key="2">
    <source>
        <dbReference type="EMBL" id="KAL0149767.1"/>
    </source>
</evidence>
<feature type="compositionally biased region" description="Low complexity" evidence="1">
    <location>
        <begin position="12"/>
        <end position="22"/>
    </location>
</feature>
<dbReference type="EMBL" id="JAMKFB020000323">
    <property type="protein sequence ID" value="KAL0149767.1"/>
    <property type="molecule type" value="Genomic_DNA"/>
</dbReference>
<dbReference type="AlphaFoldDB" id="A0ABD0ML23"/>
<feature type="compositionally biased region" description="Basic and acidic residues" evidence="1">
    <location>
        <begin position="50"/>
        <end position="72"/>
    </location>
</feature>